<dbReference type="EMBL" id="QJKB01000010">
    <property type="protein sequence ID" value="PXX39793.1"/>
    <property type="molecule type" value="Genomic_DNA"/>
</dbReference>
<feature type="domain" description="Glutaredoxin" evidence="1">
    <location>
        <begin position="58"/>
        <end position="114"/>
    </location>
</feature>
<keyword evidence="3" id="KW-1185">Reference proteome</keyword>
<dbReference type="Gene3D" id="3.40.30.10">
    <property type="entry name" value="Glutaredoxin"/>
    <property type="match status" value="1"/>
</dbReference>
<name>A0A318IXU4_9BURK</name>
<dbReference type="Proteomes" id="UP000247792">
    <property type="component" value="Unassembled WGS sequence"/>
</dbReference>
<dbReference type="InterPro" id="IPR002109">
    <property type="entry name" value="Glutaredoxin"/>
</dbReference>
<dbReference type="PANTHER" id="PTHR34386:SF1">
    <property type="entry name" value="GLUTAREDOXIN-LIKE PROTEIN NRDH"/>
    <property type="match status" value="1"/>
</dbReference>
<gene>
    <name evidence="2" type="ORF">DFR42_110159</name>
</gene>
<dbReference type="GO" id="GO:0045454">
    <property type="term" value="P:cell redox homeostasis"/>
    <property type="evidence" value="ECO:0007669"/>
    <property type="project" value="TreeGrafter"/>
</dbReference>
<dbReference type="PROSITE" id="PS51354">
    <property type="entry name" value="GLUTAREDOXIN_2"/>
    <property type="match status" value="1"/>
</dbReference>
<dbReference type="CDD" id="cd02976">
    <property type="entry name" value="NrdH"/>
    <property type="match status" value="1"/>
</dbReference>
<dbReference type="SUPFAM" id="SSF52833">
    <property type="entry name" value="Thioredoxin-like"/>
    <property type="match status" value="1"/>
</dbReference>
<organism evidence="2 3">
    <name type="scientific">Undibacterium pigrum</name>
    <dbReference type="NCBI Taxonomy" id="401470"/>
    <lineage>
        <taxon>Bacteria</taxon>
        <taxon>Pseudomonadati</taxon>
        <taxon>Pseudomonadota</taxon>
        <taxon>Betaproteobacteria</taxon>
        <taxon>Burkholderiales</taxon>
        <taxon>Oxalobacteraceae</taxon>
        <taxon>Undibacterium</taxon>
    </lineage>
</organism>
<dbReference type="PROSITE" id="PS00195">
    <property type="entry name" value="GLUTAREDOXIN_1"/>
    <property type="match status" value="1"/>
</dbReference>
<sequence length="132" mass="14848">MKDGKMLKQRMKSIASYVLILAAGLAVGLAAANVPRWLTPAYIEGDYSRYFPDAKTKVVLYATATCPYCAKTQEYLKAKNIAYVKMDINESEKARQEFKQLKGEMVPMILVGNRQIRGFNPEVLDSALEKIH</sequence>
<accession>A0A318IXU4</accession>
<reference evidence="2 3" key="1">
    <citation type="submission" date="2018-05" db="EMBL/GenBank/DDBJ databases">
        <title>Genomic Encyclopedia of Type Strains, Phase IV (KMG-IV): sequencing the most valuable type-strain genomes for metagenomic binning, comparative biology and taxonomic classification.</title>
        <authorList>
            <person name="Goeker M."/>
        </authorList>
    </citation>
    <scope>NUCLEOTIDE SEQUENCE [LARGE SCALE GENOMIC DNA]</scope>
    <source>
        <strain evidence="2 3">DSM 19792</strain>
    </source>
</reference>
<evidence type="ECO:0000259" key="1">
    <source>
        <dbReference type="Pfam" id="PF00462"/>
    </source>
</evidence>
<dbReference type="InterPro" id="IPR036249">
    <property type="entry name" value="Thioredoxin-like_sf"/>
</dbReference>
<dbReference type="PANTHER" id="PTHR34386">
    <property type="entry name" value="GLUTAREDOXIN"/>
    <property type="match status" value="1"/>
</dbReference>
<dbReference type="InterPro" id="IPR011767">
    <property type="entry name" value="GLR_AS"/>
</dbReference>
<dbReference type="InterPro" id="IPR051548">
    <property type="entry name" value="Grx-like_ET"/>
</dbReference>
<comment type="caution">
    <text evidence="2">The sequence shown here is derived from an EMBL/GenBank/DDBJ whole genome shotgun (WGS) entry which is preliminary data.</text>
</comment>
<dbReference type="GO" id="GO:0009055">
    <property type="term" value="F:electron transfer activity"/>
    <property type="evidence" value="ECO:0007669"/>
    <property type="project" value="TreeGrafter"/>
</dbReference>
<dbReference type="Pfam" id="PF00462">
    <property type="entry name" value="Glutaredoxin"/>
    <property type="match status" value="1"/>
</dbReference>
<dbReference type="AlphaFoldDB" id="A0A318IXU4"/>
<evidence type="ECO:0000313" key="2">
    <source>
        <dbReference type="EMBL" id="PXX39793.1"/>
    </source>
</evidence>
<dbReference type="OrthoDB" id="8991911at2"/>
<protein>
    <submittedName>
        <fullName evidence="2">Glutaredoxin</fullName>
    </submittedName>
</protein>
<evidence type="ECO:0000313" key="3">
    <source>
        <dbReference type="Proteomes" id="UP000247792"/>
    </source>
</evidence>
<dbReference type="RefSeq" id="WP_110257444.1">
    <property type="nucleotide sequence ID" value="NZ_QJKB01000010.1"/>
</dbReference>
<proteinExistence type="predicted"/>